<evidence type="ECO:0000313" key="4">
    <source>
        <dbReference type="EMBL" id="EDO42210.1"/>
    </source>
</evidence>
<feature type="compositionally biased region" description="Basic and acidic residues" evidence="1">
    <location>
        <begin position="164"/>
        <end position="173"/>
    </location>
</feature>
<dbReference type="Proteomes" id="UP000001593">
    <property type="component" value="Unassembled WGS sequence"/>
</dbReference>
<organism evidence="4 5">
    <name type="scientific">Nematostella vectensis</name>
    <name type="common">Starlet sea anemone</name>
    <dbReference type="NCBI Taxonomy" id="45351"/>
    <lineage>
        <taxon>Eukaryota</taxon>
        <taxon>Metazoa</taxon>
        <taxon>Cnidaria</taxon>
        <taxon>Anthozoa</taxon>
        <taxon>Hexacorallia</taxon>
        <taxon>Actiniaria</taxon>
        <taxon>Edwardsiidae</taxon>
        <taxon>Nematostella</taxon>
    </lineage>
</organism>
<evidence type="ECO:0000313" key="5">
    <source>
        <dbReference type="Proteomes" id="UP000001593"/>
    </source>
</evidence>
<gene>
    <name evidence="4" type="ORF">NEMVEDRAFT_v1g226759</name>
</gene>
<evidence type="ECO:0008006" key="6">
    <source>
        <dbReference type="Google" id="ProtNLM"/>
    </source>
</evidence>
<feature type="chain" id="PRO_5002714056" description="Pituitary tumor-transforming gene 1 protein-interacting protein" evidence="3">
    <location>
        <begin position="29"/>
        <end position="180"/>
    </location>
</feature>
<dbReference type="GO" id="GO:0006606">
    <property type="term" value="P:protein import into nucleus"/>
    <property type="evidence" value="ECO:0000318"/>
    <property type="project" value="GO_Central"/>
</dbReference>
<evidence type="ECO:0000256" key="3">
    <source>
        <dbReference type="SAM" id="SignalP"/>
    </source>
</evidence>
<dbReference type="PhylomeDB" id="A7S225"/>
<dbReference type="HOGENOM" id="CLU_109415_0_0_1"/>
<proteinExistence type="predicted"/>
<dbReference type="AlphaFoldDB" id="A7S225"/>
<keyword evidence="2" id="KW-1133">Transmembrane helix</keyword>
<dbReference type="EMBL" id="DS469567">
    <property type="protein sequence ID" value="EDO42210.1"/>
    <property type="molecule type" value="Genomic_DNA"/>
</dbReference>
<accession>A7S225</accession>
<dbReference type="OMA" id="CVEYPVR"/>
<keyword evidence="5" id="KW-1185">Reference proteome</keyword>
<feature type="signal peptide" evidence="3">
    <location>
        <begin position="1"/>
        <end position="28"/>
    </location>
</feature>
<feature type="compositionally biased region" description="Basic and acidic residues" evidence="1">
    <location>
        <begin position="124"/>
        <end position="157"/>
    </location>
</feature>
<keyword evidence="2" id="KW-0812">Transmembrane</keyword>
<evidence type="ECO:0000256" key="1">
    <source>
        <dbReference type="SAM" id="MobiDB-lite"/>
    </source>
</evidence>
<protein>
    <recommendedName>
        <fullName evidence="6">Pituitary tumor-transforming gene 1 protein-interacting protein</fullName>
    </recommendedName>
</protein>
<dbReference type="PANTHER" id="PTHR15191">
    <property type="entry name" value="PROTEIN CBG20567"/>
    <property type="match status" value="1"/>
</dbReference>
<dbReference type="KEGG" id="nve:5514006"/>
<feature type="region of interest" description="Disordered" evidence="1">
    <location>
        <begin position="124"/>
        <end position="180"/>
    </location>
</feature>
<dbReference type="InParanoid" id="A7S225"/>
<dbReference type="GO" id="GO:0005634">
    <property type="term" value="C:nucleus"/>
    <property type="evidence" value="ECO:0000318"/>
    <property type="project" value="GO_Central"/>
</dbReference>
<dbReference type="OrthoDB" id="5829916at2759"/>
<dbReference type="GO" id="GO:0005737">
    <property type="term" value="C:cytoplasm"/>
    <property type="evidence" value="ECO:0000318"/>
    <property type="project" value="GO_Central"/>
</dbReference>
<evidence type="ECO:0000256" key="2">
    <source>
        <dbReference type="SAM" id="Phobius"/>
    </source>
</evidence>
<dbReference type="InterPro" id="IPR052304">
    <property type="entry name" value="PTTG1IP"/>
</dbReference>
<sequence>MNNFSITAFIFLGVFTLSFLQFLAPVEADDSVCSKYSNGTCQDCVKNDGCYYCVPTKKCASGVVKATLHASCKDNQWKVGQCVFTGKILLIVLPTLGGVILIALCCCIYCCCCRKKKRGSKKEDKQEAKWRRQREDIEIKHSERRAERQQKYDEIRKKYGLNRKNGDEGDGKYHQFTNEV</sequence>
<keyword evidence="3" id="KW-0732">Signal</keyword>
<dbReference type="PANTHER" id="PTHR15191:SF3">
    <property type="entry name" value="PITUITARY TUMOR-TRANSFORMING GENE PROTEIN-BINDING FACTOR"/>
    <property type="match status" value="1"/>
</dbReference>
<dbReference type="eggNOG" id="ENOG502RYM1">
    <property type="taxonomic scope" value="Eukaryota"/>
</dbReference>
<keyword evidence="2" id="KW-0472">Membrane</keyword>
<feature type="transmembrane region" description="Helical" evidence="2">
    <location>
        <begin position="88"/>
        <end position="112"/>
    </location>
</feature>
<reference evidence="4 5" key="1">
    <citation type="journal article" date="2007" name="Science">
        <title>Sea anemone genome reveals ancestral eumetazoan gene repertoire and genomic organization.</title>
        <authorList>
            <person name="Putnam N.H."/>
            <person name="Srivastava M."/>
            <person name="Hellsten U."/>
            <person name="Dirks B."/>
            <person name="Chapman J."/>
            <person name="Salamov A."/>
            <person name="Terry A."/>
            <person name="Shapiro H."/>
            <person name="Lindquist E."/>
            <person name="Kapitonov V.V."/>
            <person name="Jurka J."/>
            <person name="Genikhovich G."/>
            <person name="Grigoriev I.V."/>
            <person name="Lucas S.M."/>
            <person name="Steele R.E."/>
            <person name="Finnerty J.R."/>
            <person name="Technau U."/>
            <person name="Martindale M.Q."/>
            <person name="Rokhsar D.S."/>
        </authorList>
    </citation>
    <scope>NUCLEOTIDE SEQUENCE [LARGE SCALE GENOMIC DNA]</scope>
    <source>
        <strain evidence="5">CH2 X CH6</strain>
    </source>
</reference>
<name>A7S225_NEMVE</name>